<evidence type="ECO:0000313" key="3">
    <source>
        <dbReference type="EMBL" id="MFC3230386.1"/>
    </source>
</evidence>
<feature type="compositionally biased region" description="Low complexity" evidence="1">
    <location>
        <begin position="46"/>
        <end position="64"/>
    </location>
</feature>
<sequence length="114" mass="12354">MAKKPNLKEALGSIASSSRRPVIADEPQSAHDVPPAAPDATAEPVPARQARRPQAASGSRAPSRVGRRMIAGHFEPEVSQQLRILCAQHDLSVQDMLREALNDLFRKYGQPPIA</sequence>
<dbReference type="Pfam" id="PF20605">
    <property type="entry name" value="Antitox_RHH"/>
    <property type="match status" value="1"/>
</dbReference>
<protein>
    <submittedName>
        <fullName evidence="3">Ribbon-helix-helix domain-containing protein</fullName>
    </submittedName>
</protein>
<dbReference type="Proteomes" id="UP001595528">
    <property type="component" value="Unassembled WGS sequence"/>
</dbReference>
<dbReference type="EMBL" id="JBHRTR010000044">
    <property type="protein sequence ID" value="MFC3230386.1"/>
    <property type="molecule type" value="Genomic_DNA"/>
</dbReference>
<reference evidence="4" key="1">
    <citation type="journal article" date="2019" name="Int. J. Syst. Evol. Microbiol.">
        <title>The Global Catalogue of Microorganisms (GCM) 10K type strain sequencing project: providing services to taxonomists for standard genome sequencing and annotation.</title>
        <authorList>
            <consortium name="The Broad Institute Genomics Platform"/>
            <consortium name="The Broad Institute Genome Sequencing Center for Infectious Disease"/>
            <person name="Wu L."/>
            <person name="Ma J."/>
        </authorList>
    </citation>
    <scope>NUCLEOTIDE SEQUENCE [LARGE SCALE GENOMIC DNA]</scope>
    <source>
        <strain evidence="4">KCTC 42964</strain>
    </source>
</reference>
<feature type="region of interest" description="Disordered" evidence="1">
    <location>
        <begin position="1"/>
        <end position="67"/>
    </location>
</feature>
<name>A0ABV7L6Y7_9PROT</name>
<proteinExistence type="predicted"/>
<keyword evidence="4" id="KW-1185">Reference proteome</keyword>
<comment type="caution">
    <text evidence="3">The sequence shown here is derived from an EMBL/GenBank/DDBJ whole genome shotgun (WGS) entry which is preliminary data.</text>
</comment>
<feature type="domain" description="Antitoxin-like ribbon-helix-helix" evidence="2">
    <location>
        <begin position="64"/>
        <end position="113"/>
    </location>
</feature>
<evidence type="ECO:0000259" key="2">
    <source>
        <dbReference type="Pfam" id="PF20605"/>
    </source>
</evidence>
<dbReference type="RefSeq" id="WP_379905513.1">
    <property type="nucleotide sequence ID" value="NZ_JBHRTR010000044.1"/>
</dbReference>
<evidence type="ECO:0000256" key="1">
    <source>
        <dbReference type="SAM" id="MobiDB-lite"/>
    </source>
</evidence>
<gene>
    <name evidence="3" type="ORF">ACFOGJ_24265</name>
</gene>
<dbReference type="InterPro" id="IPR046765">
    <property type="entry name" value="Antitox_RHH"/>
</dbReference>
<organism evidence="3 4">
    <name type="scientific">Marinibaculum pumilum</name>
    <dbReference type="NCBI Taxonomy" id="1766165"/>
    <lineage>
        <taxon>Bacteria</taxon>
        <taxon>Pseudomonadati</taxon>
        <taxon>Pseudomonadota</taxon>
        <taxon>Alphaproteobacteria</taxon>
        <taxon>Rhodospirillales</taxon>
        <taxon>Rhodospirillaceae</taxon>
        <taxon>Marinibaculum</taxon>
    </lineage>
</organism>
<evidence type="ECO:0000313" key="4">
    <source>
        <dbReference type="Proteomes" id="UP001595528"/>
    </source>
</evidence>
<accession>A0ABV7L6Y7</accession>